<dbReference type="Pfam" id="PF08528">
    <property type="entry name" value="Whi5"/>
    <property type="match status" value="1"/>
</dbReference>
<evidence type="ECO:0000256" key="2">
    <source>
        <dbReference type="ARBA" id="ARBA00004496"/>
    </source>
</evidence>
<dbReference type="GO" id="GO:0000082">
    <property type="term" value="P:G1/S transition of mitotic cell cycle"/>
    <property type="evidence" value="ECO:0007669"/>
    <property type="project" value="InterPro"/>
</dbReference>
<feature type="compositionally biased region" description="Low complexity" evidence="9">
    <location>
        <begin position="227"/>
        <end position="240"/>
    </location>
</feature>
<feature type="compositionally biased region" description="Polar residues" evidence="9">
    <location>
        <begin position="88"/>
        <end position="99"/>
    </location>
</feature>
<evidence type="ECO:0000256" key="6">
    <source>
        <dbReference type="ARBA" id="ARBA00023015"/>
    </source>
</evidence>
<accession>A0A6A5XC68</accession>
<dbReference type="InterPro" id="IPR039198">
    <property type="entry name" value="Srl3/Whi5"/>
</dbReference>
<sequence>MSLESPGLNHGSKRTASGIIKTADAVVHSPTATPSAPSAPSAHKRTKSTGSNTRIGELSAQLKTRLSYAMIKVQNGWEKQSLEELEDQTSQRGSPSSAPAATERLTFESPRPTMRRPSGVSDSDFPMMSPGQGSPSYLGLPHVAVTSGKRVASCLVAFVFLSNRILAAAWPAGTYAVSPLGKGNGPVLAPPAEIGPRRKRRSSASHAPPPLLGSGQRKHYSDLGSMSAPRTPTSTSTPRAGILRMPSQQAEKDAVDTLLFMSSPNNSGRIPHTSADAQPSPLRTEVSTRRVMFDHTAQERYMASQSQHMGPNGQPAPQ</sequence>
<evidence type="ECO:0000256" key="8">
    <source>
        <dbReference type="ARBA" id="ARBA00023242"/>
    </source>
</evidence>
<dbReference type="Proteomes" id="UP000799778">
    <property type="component" value="Unassembled WGS sequence"/>
</dbReference>
<evidence type="ECO:0000313" key="10">
    <source>
        <dbReference type="EMBL" id="KAF2010416.1"/>
    </source>
</evidence>
<protein>
    <recommendedName>
        <fullName evidence="12">Cyclin-dependent kinase</fullName>
    </recommendedName>
</protein>
<comment type="similarity">
    <text evidence="3">Belongs to the WHI5/NRM1 family.</text>
</comment>
<feature type="region of interest" description="Disordered" evidence="9">
    <location>
        <begin position="265"/>
        <end position="286"/>
    </location>
</feature>
<keyword evidence="8" id="KW-0539">Nucleus</keyword>
<dbReference type="AlphaFoldDB" id="A0A6A5XC68"/>
<reference evidence="10" key="1">
    <citation type="journal article" date="2020" name="Stud. Mycol.">
        <title>101 Dothideomycetes genomes: a test case for predicting lifestyles and emergence of pathogens.</title>
        <authorList>
            <person name="Haridas S."/>
            <person name="Albert R."/>
            <person name="Binder M."/>
            <person name="Bloem J."/>
            <person name="Labutti K."/>
            <person name="Salamov A."/>
            <person name="Andreopoulos B."/>
            <person name="Baker S."/>
            <person name="Barry K."/>
            <person name="Bills G."/>
            <person name="Bluhm B."/>
            <person name="Cannon C."/>
            <person name="Castanera R."/>
            <person name="Culley D."/>
            <person name="Daum C."/>
            <person name="Ezra D."/>
            <person name="Gonzalez J."/>
            <person name="Henrissat B."/>
            <person name="Kuo A."/>
            <person name="Liang C."/>
            <person name="Lipzen A."/>
            <person name="Lutzoni F."/>
            <person name="Magnuson J."/>
            <person name="Mondo S."/>
            <person name="Nolan M."/>
            <person name="Ohm R."/>
            <person name="Pangilinan J."/>
            <person name="Park H.-J."/>
            <person name="Ramirez L."/>
            <person name="Alfaro M."/>
            <person name="Sun H."/>
            <person name="Tritt A."/>
            <person name="Yoshinaga Y."/>
            <person name="Zwiers L.-H."/>
            <person name="Turgeon B."/>
            <person name="Goodwin S."/>
            <person name="Spatafora J."/>
            <person name="Crous P."/>
            <person name="Grigoriev I."/>
        </authorList>
    </citation>
    <scope>NUCLEOTIDE SEQUENCE</scope>
    <source>
        <strain evidence="10">CBS 175.79</strain>
    </source>
</reference>
<name>A0A6A5XC68_9PLEO</name>
<proteinExistence type="inferred from homology"/>
<dbReference type="GO" id="GO:0003712">
    <property type="term" value="F:transcription coregulator activity"/>
    <property type="evidence" value="ECO:0007669"/>
    <property type="project" value="TreeGrafter"/>
</dbReference>
<feature type="region of interest" description="Disordered" evidence="9">
    <location>
        <begin position="181"/>
        <end position="240"/>
    </location>
</feature>
<evidence type="ECO:0000256" key="9">
    <source>
        <dbReference type="SAM" id="MobiDB-lite"/>
    </source>
</evidence>
<organism evidence="10 11">
    <name type="scientific">Aaosphaeria arxii CBS 175.79</name>
    <dbReference type="NCBI Taxonomy" id="1450172"/>
    <lineage>
        <taxon>Eukaryota</taxon>
        <taxon>Fungi</taxon>
        <taxon>Dikarya</taxon>
        <taxon>Ascomycota</taxon>
        <taxon>Pezizomycotina</taxon>
        <taxon>Dothideomycetes</taxon>
        <taxon>Pleosporomycetidae</taxon>
        <taxon>Pleosporales</taxon>
        <taxon>Pleosporales incertae sedis</taxon>
        <taxon>Aaosphaeria</taxon>
    </lineage>
</organism>
<evidence type="ECO:0000256" key="3">
    <source>
        <dbReference type="ARBA" id="ARBA00006922"/>
    </source>
</evidence>
<keyword evidence="5" id="KW-0678">Repressor</keyword>
<keyword evidence="4" id="KW-0963">Cytoplasm</keyword>
<dbReference type="OrthoDB" id="2359117at2759"/>
<dbReference type="PANTHER" id="PTHR28246">
    <property type="entry name" value="G1-SPECIFIC TRANSCRIPTIONAL REPRESSOR WHI5-RELATED"/>
    <property type="match status" value="1"/>
</dbReference>
<evidence type="ECO:0008006" key="12">
    <source>
        <dbReference type="Google" id="ProtNLM"/>
    </source>
</evidence>
<keyword evidence="11" id="KW-1185">Reference proteome</keyword>
<evidence type="ECO:0000256" key="7">
    <source>
        <dbReference type="ARBA" id="ARBA00023163"/>
    </source>
</evidence>
<evidence type="ECO:0000313" key="11">
    <source>
        <dbReference type="Proteomes" id="UP000799778"/>
    </source>
</evidence>
<dbReference type="InterPro" id="IPR013734">
    <property type="entry name" value="TF_Nrm1/Whi5"/>
</dbReference>
<dbReference type="EMBL" id="ML978076">
    <property type="protein sequence ID" value="KAF2010416.1"/>
    <property type="molecule type" value="Genomic_DNA"/>
</dbReference>
<dbReference type="GO" id="GO:0005737">
    <property type="term" value="C:cytoplasm"/>
    <property type="evidence" value="ECO:0007669"/>
    <property type="project" value="UniProtKB-SubCell"/>
</dbReference>
<dbReference type="GO" id="GO:0033309">
    <property type="term" value="C:SBF transcription complex"/>
    <property type="evidence" value="ECO:0007669"/>
    <property type="project" value="TreeGrafter"/>
</dbReference>
<dbReference type="PANTHER" id="PTHR28246:SF1">
    <property type="entry name" value="G1-SPECIFIC TRANSCRIPTIONAL REPRESSOR WHI5-RELATED"/>
    <property type="match status" value="1"/>
</dbReference>
<dbReference type="RefSeq" id="XP_033378755.1">
    <property type="nucleotide sequence ID" value="XM_033534423.1"/>
</dbReference>
<dbReference type="GeneID" id="54291820"/>
<evidence type="ECO:0000256" key="5">
    <source>
        <dbReference type="ARBA" id="ARBA00022491"/>
    </source>
</evidence>
<feature type="region of interest" description="Disordered" evidence="9">
    <location>
        <begin position="82"/>
        <end position="132"/>
    </location>
</feature>
<feature type="compositionally biased region" description="Low complexity" evidence="9">
    <location>
        <begin position="29"/>
        <end position="41"/>
    </location>
</feature>
<comment type="subcellular location">
    <subcellularLocation>
        <location evidence="2">Cytoplasm</location>
    </subcellularLocation>
    <subcellularLocation>
        <location evidence="1">Nucleus</location>
    </subcellularLocation>
</comment>
<keyword evidence="6" id="KW-0805">Transcription regulation</keyword>
<gene>
    <name evidence="10" type="ORF">BU24DRAFT_58046</name>
</gene>
<keyword evidence="7" id="KW-0804">Transcription</keyword>
<evidence type="ECO:0000256" key="4">
    <source>
        <dbReference type="ARBA" id="ARBA00022490"/>
    </source>
</evidence>
<evidence type="ECO:0000256" key="1">
    <source>
        <dbReference type="ARBA" id="ARBA00004123"/>
    </source>
</evidence>
<feature type="region of interest" description="Disordered" evidence="9">
    <location>
        <begin position="1"/>
        <end position="54"/>
    </location>
</feature>